<dbReference type="KEGG" id="cpi:Cpin_2672"/>
<dbReference type="Gene3D" id="3.55.50.30">
    <property type="match status" value="1"/>
</dbReference>
<dbReference type="PIRSF" id="PIRSF018266">
    <property type="entry name" value="FecR"/>
    <property type="match status" value="1"/>
</dbReference>
<dbReference type="InterPro" id="IPR006860">
    <property type="entry name" value="FecR"/>
</dbReference>
<dbReference type="Pfam" id="PF16344">
    <property type="entry name" value="FecR_C"/>
    <property type="match status" value="1"/>
</dbReference>
<dbReference type="InterPro" id="IPR012373">
    <property type="entry name" value="Ferrdict_sens_TM"/>
</dbReference>
<proteinExistence type="predicted"/>
<keyword evidence="1" id="KW-1133">Transmembrane helix</keyword>
<dbReference type="Gene3D" id="2.60.120.1440">
    <property type="match status" value="1"/>
</dbReference>
<dbReference type="AlphaFoldDB" id="A0A979GTK5"/>
<evidence type="ECO:0000313" key="5">
    <source>
        <dbReference type="Proteomes" id="UP000002215"/>
    </source>
</evidence>
<dbReference type="PANTHER" id="PTHR30273">
    <property type="entry name" value="PERIPLASMIC SIGNAL SENSOR AND SIGMA FACTOR ACTIVATOR FECR-RELATED"/>
    <property type="match status" value="1"/>
</dbReference>
<dbReference type="OrthoDB" id="634407at2"/>
<feature type="transmembrane region" description="Helical" evidence="1">
    <location>
        <begin position="83"/>
        <end position="101"/>
    </location>
</feature>
<reference evidence="4 5" key="2">
    <citation type="journal article" date="2010" name="Stand. Genomic Sci.">
        <title>Complete genome sequence of Chitinophaga pinensis type strain (UQM 2034).</title>
        <authorList>
            <person name="Glavina Del Rio T."/>
            <person name="Abt B."/>
            <person name="Spring S."/>
            <person name="Lapidus A."/>
            <person name="Nolan M."/>
            <person name="Tice H."/>
            <person name="Copeland A."/>
            <person name="Cheng J.F."/>
            <person name="Chen F."/>
            <person name="Bruce D."/>
            <person name="Goodwin L."/>
            <person name="Pitluck S."/>
            <person name="Ivanova N."/>
            <person name="Mavromatis K."/>
            <person name="Mikhailova N."/>
            <person name="Pati A."/>
            <person name="Chen A."/>
            <person name="Palaniappan K."/>
            <person name="Land M."/>
            <person name="Hauser L."/>
            <person name="Chang Y.J."/>
            <person name="Jeffries C.D."/>
            <person name="Chain P."/>
            <person name="Saunders E."/>
            <person name="Detter J.C."/>
            <person name="Brettin T."/>
            <person name="Rohde M."/>
            <person name="Goker M."/>
            <person name="Bristow J."/>
            <person name="Eisen J.A."/>
            <person name="Markowitz V."/>
            <person name="Hugenholtz P."/>
            <person name="Kyrpides N.C."/>
            <person name="Klenk H.P."/>
            <person name="Lucas S."/>
        </authorList>
    </citation>
    <scope>NUCLEOTIDE SEQUENCE [LARGE SCALE GENOMIC DNA]</scope>
    <source>
        <strain evidence="5">ATCC 43595 / DSM 2588 / LMG 13176 / NBRC 15968 / NCIMB 11800 / UQM 2034</strain>
    </source>
</reference>
<accession>A0A979GTK5</accession>
<dbReference type="RefSeq" id="WP_012790330.1">
    <property type="nucleotide sequence ID" value="NC_013132.1"/>
</dbReference>
<dbReference type="EMBL" id="CP001699">
    <property type="protein sequence ID" value="ACU60154.1"/>
    <property type="molecule type" value="Genomic_DNA"/>
</dbReference>
<dbReference type="FunFam" id="2.60.120.1440:FF:000001">
    <property type="entry name" value="Putative anti-sigma factor"/>
    <property type="match status" value="1"/>
</dbReference>
<dbReference type="Proteomes" id="UP000002215">
    <property type="component" value="Chromosome"/>
</dbReference>
<feature type="domain" description="Protein FecR C-terminal" evidence="3">
    <location>
        <begin position="317"/>
        <end position="383"/>
    </location>
</feature>
<dbReference type="Pfam" id="PF04773">
    <property type="entry name" value="FecR"/>
    <property type="match status" value="1"/>
</dbReference>
<organism evidence="4 5">
    <name type="scientific">Chitinophaga pinensis (strain ATCC 43595 / DSM 2588 / LMG 13176 / NBRC 15968 / NCIMB 11800 / UQM 2034)</name>
    <dbReference type="NCBI Taxonomy" id="485918"/>
    <lineage>
        <taxon>Bacteria</taxon>
        <taxon>Pseudomonadati</taxon>
        <taxon>Bacteroidota</taxon>
        <taxon>Chitinophagia</taxon>
        <taxon>Chitinophagales</taxon>
        <taxon>Chitinophagaceae</taxon>
        <taxon>Chitinophaga</taxon>
    </lineage>
</organism>
<sequence length="386" mass="42966">MYNSGKDQQYFFKLLSRYNEGKVTPEEAAFVDRYLELLDYREKDVLKDFDQQKVQIAASMQERLLESIRHEPVVNRIYPVRRWLTAAAAVLLLLGSGYYFFERQHTPAKHQTAQHTDILPGKTGAILTLADGSKIVLDSSRNGVIAMQGNTTIQLNNGKIRYNKGGHESSPASKPVGYNTITTPRGRQYQLVLPDGTSVWLNAASSLSYPTDFNGKERRVRVSGEAYFEVASNASQPFIVTVNDATTIQVLGTKFNINAYKDESSINTTLLQGAVKVTYRKASQLLKPGQAAQISQELRLIPTADVNGVIAWKEGVFAFNNADLPTVMRQLARWYDIEVSYEGSVSAATFTGEIDKSLTLSQVLQGLTATSINYKIEGNRLIIIQH</sequence>
<feature type="domain" description="FecR protein" evidence="2">
    <location>
        <begin position="180"/>
        <end position="276"/>
    </location>
</feature>
<evidence type="ECO:0000259" key="3">
    <source>
        <dbReference type="Pfam" id="PF16344"/>
    </source>
</evidence>
<reference evidence="5" key="1">
    <citation type="submission" date="2009-08" db="EMBL/GenBank/DDBJ databases">
        <title>The complete genome of Chitinophaga pinensis DSM 2588.</title>
        <authorList>
            <consortium name="US DOE Joint Genome Institute (JGI-PGF)"/>
            <person name="Lucas S."/>
            <person name="Copeland A."/>
            <person name="Lapidus A."/>
            <person name="Glavina del Rio T."/>
            <person name="Dalin E."/>
            <person name="Tice H."/>
            <person name="Bruce D."/>
            <person name="Goodwin L."/>
            <person name="Pitluck S."/>
            <person name="Kyrpides N."/>
            <person name="Mavromatis K."/>
            <person name="Ivanova N."/>
            <person name="Mikhailova N."/>
            <person name="Sims D."/>
            <person name="Meinche L."/>
            <person name="Brettin T."/>
            <person name="Detter J.C."/>
            <person name="Han C."/>
            <person name="Larimer F."/>
            <person name="Land M."/>
            <person name="Hauser L."/>
            <person name="Markowitz V."/>
            <person name="Cheng J.-F."/>
            <person name="Hugenholtz P."/>
            <person name="Woyke T."/>
            <person name="Wu D."/>
            <person name="Spring S."/>
            <person name="Klenk H.-P."/>
            <person name="Eisen J.A."/>
        </authorList>
    </citation>
    <scope>NUCLEOTIDE SEQUENCE [LARGE SCALE GENOMIC DNA]</scope>
    <source>
        <strain evidence="5">ATCC 43595 / DSM 2588 / LMG 13176 / NBRC 15968 / NCIMB 11800 / UQM 2034</strain>
    </source>
</reference>
<evidence type="ECO:0000256" key="1">
    <source>
        <dbReference type="SAM" id="Phobius"/>
    </source>
</evidence>
<dbReference type="PANTHER" id="PTHR30273:SF2">
    <property type="entry name" value="PROTEIN FECR"/>
    <property type="match status" value="1"/>
</dbReference>
<evidence type="ECO:0000313" key="4">
    <source>
        <dbReference type="EMBL" id="ACU60154.1"/>
    </source>
</evidence>
<keyword evidence="1" id="KW-0812">Transmembrane</keyword>
<name>A0A979GTK5_CHIPD</name>
<evidence type="ECO:0000259" key="2">
    <source>
        <dbReference type="Pfam" id="PF04773"/>
    </source>
</evidence>
<keyword evidence="1" id="KW-0472">Membrane</keyword>
<protein>
    <submittedName>
        <fullName evidence="4">Anti-FecI sigma factor, FecR</fullName>
    </submittedName>
</protein>
<dbReference type="GO" id="GO:0016989">
    <property type="term" value="F:sigma factor antagonist activity"/>
    <property type="evidence" value="ECO:0007669"/>
    <property type="project" value="TreeGrafter"/>
</dbReference>
<dbReference type="InterPro" id="IPR032508">
    <property type="entry name" value="FecR_C"/>
</dbReference>
<gene>
    <name evidence="4" type="ordered locus">Cpin_2672</name>
</gene>